<keyword evidence="8" id="KW-1185">Reference proteome</keyword>
<dbReference type="EMBL" id="JAOZYC010000136">
    <property type="protein sequence ID" value="MEB8340752.1"/>
    <property type="molecule type" value="Genomic_DNA"/>
</dbReference>
<proteinExistence type="inferred from homology"/>
<dbReference type="Gene3D" id="3.60.130.10">
    <property type="entry name" value="Clavaminate synthase-like"/>
    <property type="match status" value="1"/>
</dbReference>
<accession>A0ABU6FD74</accession>
<keyword evidence="4" id="KW-0560">Oxidoreductase</keyword>
<feature type="domain" description="TauD/TfdA-like" evidence="6">
    <location>
        <begin position="10"/>
        <end position="255"/>
    </location>
</feature>
<organism evidence="7 8">
    <name type="scientific">Streptomyces endophyticus</name>
    <dbReference type="NCBI Taxonomy" id="714166"/>
    <lineage>
        <taxon>Bacteria</taxon>
        <taxon>Bacillati</taxon>
        <taxon>Actinomycetota</taxon>
        <taxon>Actinomycetes</taxon>
        <taxon>Kitasatosporales</taxon>
        <taxon>Streptomycetaceae</taxon>
        <taxon>Streptomyces</taxon>
    </lineage>
</organism>
<evidence type="ECO:0000256" key="2">
    <source>
        <dbReference type="ARBA" id="ARBA00022723"/>
    </source>
</evidence>
<keyword evidence="5" id="KW-0408">Iron</keyword>
<evidence type="ECO:0000256" key="4">
    <source>
        <dbReference type="ARBA" id="ARBA00023002"/>
    </source>
</evidence>
<evidence type="ECO:0000256" key="5">
    <source>
        <dbReference type="ARBA" id="ARBA00023004"/>
    </source>
</evidence>
<reference evidence="7 8" key="1">
    <citation type="submission" date="2022-10" db="EMBL/GenBank/DDBJ databases">
        <authorList>
            <person name="Xie J."/>
            <person name="Shen N."/>
        </authorList>
    </citation>
    <scope>NUCLEOTIDE SEQUENCE [LARGE SCALE GENOMIC DNA]</scope>
    <source>
        <strain evidence="7 8">YIM65594</strain>
    </source>
</reference>
<dbReference type="SUPFAM" id="SSF51197">
    <property type="entry name" value="Clavaminate synthase-like"/>
    <property type="match status" value="1"/>
</dbReference>
<dbReference type="Pfam" id="PF02668">
    <property type="entry name" value="TauD"/>
    <property type="match status" value="1"/>
</dbReference>
<dbReference type="Proteomes" id="UP001354931">
    <property type="component" value="Unassembled WGS sequence"/>
</dbReference>
<comment type="similarity">
    <text evidence="1">Belongs to the TfdA dioxygenase family.</text>
</comment>
<protein>
    <submittedName>
        <fullName evidence="7">TauD/TfdA family dioxygenase</fullName>
    </submittedName>
</protein>
<evidence type="ECO:0000256" key="3">
    <source>
        <dbReference type="ARBA" id="ARBA00022964"/>
    </source>
</evidence>
<dbReference type="PANTHER" id="PTHR30468">
    <property type="entry name" value="ALPHA-KETOGLUTARATE-DEPENDENT SULFONATE DIOXYGENASE"/>
    <property type="match status" value="1"/>
</dbReference>
<dbReference type="InterPro" id="IPR051323">
    <property type="entry name" value="AtsK-like"/>
</dbReference>
<keyword evidence="3 7" id="KW-0223">Dioxygenase</keyword>
<dbReference type="InterPro" id="IPR042098">
    <property type="entry name" value="TauD-like_sf"/>
</dbReference>
<sequence length="276" mass="30755">MTTTVTSHEIRRAGPRFGAEVTGVDLTAGVDEETAEALRRAFREHKVLVFRGQHLTPEQHVEAVRLFAEPFDHPTAVRHTDHPLVYPYDVRHTGKASTWHIGGLWRQPVFAIESLTYESVPALGGHTLWADLQAAYDDLSEPFKALLESVAAVYDADAGNYAQGSKRERVEDTVEHPVVLTHPETGRKGLFISTSALRLTGVTAQEGKVLLDHLLRHASSPDYTIRFGWNPGDFVLWDNRATWHYAVDDYGDGSRVYRKVIGAEPVRQPAAERVAS</sequence>
<gene>
    <name evidence="7" type="ORF">OKJ99_24955</name>
</gene>
<dbReference type="InterPro" id="IPR003819">
    <property type="entry name" value="TauD/TfdA-like"/>
</dbReference>
<dbReference type="PANTHER" id="PTHR30468:SF1">
    <property type="entry name" value="ALPHA-KETOGLUTARATE-DEPENDENT SULFONATE DIOXYGENASE"/>
    <property type="match status" value="1"/>
</dbReference>
<evidence type="ECO:0000256" key="1">
    <source>
        <dbReference type="ARBA" id="ARBA00005896"/>
    </source>
</evidence>
<comment type="caution">
    <text evidence="7">The sequence shown here is derived from an EMBL/GenBank/DDBJ whole genome shotgun (WGS) entry which is preliminary data.</text>
</comment>
<name>A0ABU6FD74_9ACTN</name>
<keyword evidence="2" id="KW-0479">Metal-binding</keyword>
<dbReference type="GO" id="GO:0051213">
    <property type="term" value="F:dioxygenase activity"/>
    <property type="evidence" value="ECO:0007669"/>
    <property type="project" value="UniProtKB-KW"/>
</dbReference>
<evidence type="ECO:0000313" key="7">
    <source>
        <dbReference type="EMBL" id="MEB8340752.1"/>
    </source>
</evidence>
<evidence type="ECO:0000259" key="6">
    <source>
        <dbReference type="Pfam" id="PF02668"/>
    </source>
</evidence>
<evidence type="ECO:0000313" key="8">
    <source>
        <dbReference type="Proteomes" id="UP001354931"/>
    </source>
</evidence>
<dbReference type="RefSeq" id="WP_326019650.1">
    <property type="nucleotide sequence ID" value="NZ_JAOZYC010000136.1"/>
</dbReference>